<dbReference type="PROSITE" id="PS51551">
    <property type="entry name" value="EPHRIN_RBD_2"/>
    <property type="match status" value="1"/>
</dbReference>
<comment type="caution">
    <text evidence="10">The sequence shown here is derived from an EMBL/GenBank/DDBJ whole genome shotgun (WGS) entry which is preliminary data.</text>
</comment>
<keyword evidence="5" id="KW-0325">Glycoprotein</keyword>
<dbReference type="InterPro" id="IPR008972">
    <property type="entry name" value="Cupredoxin"/>
</dbReference>
<dbReference type="PANTHER" id="PTHR11304">
    <property type="entry name" value="EPHRIN"/>
    <property type="match status" value="1"/>
</dbReference>
<dbReference type="GO" id="GO:0005886">
    <property type="term" value="C:plasma membrane"/>
    <property type="evidence" value="ECO:0007669"/>
    <property type="project" value="TreeGrafter"/>
</dbReference>
<dbReference type="Gene3D" id="2.60.40.420">
    <property type="entry name" value="Cupredoxins - blue copper proteins"/>
    <property type="match status" value="1"/>
</dbReference>
<dbReference type="InterPro" id="IPR031328">
    <property type="entry name" value="Ephrin"/>
</dbReference>
<proteinExistence type="inferred from homology"/>
<feature type="compositionally biased region" description="Low complexity" evidence="7">
    <location>
        <begin position="129"/>
        <end position="195"/>
    </location>
</feature>
<feature type="region of interest" description="Disordered" evidence="7">
    <location>
        <begin position="129"/>
        <end position="211"/>
    </location>
</feature>
<feature type="transmembrane region" description="Helical" evidence="8">
    <location>
        <begin position="239"/>
        <end position="258"/>
    </location>
</feature>
<evidence type="ECO:0000256" key="2">
    <source>
        <dbReference type="ARBA" id="ARBA00022729"/>
    </source>
</evidence>
<name>A0AAN8KCK6_PATCE</name>
<accession>A0AAN8KCK6</accession>
<comment type="caution">
    <text evidence="6">Lacks conserved residue(s) required for the propagation of feature annotation.</text>
</comment>
<evidence type="ECO:0000313" key="10">
    <source>
        <dbReference type="EMBL" id="KAK6192657.1"/>
    </source>
</evidence>
<keyword evidence="11" id="KW-1185">Reference proteome</keyword>
<dbReference type="EMBL" id="JAZGQO010000002">
    <property type="protein sequence ID" value="KAK6192657.1"/>
    <property type="molecule type" value="Genomic_DNA"/>
</dbReference>
<sequence length="259" mass="28239">MNVNFGDTIDIICPQYPVSSNPDTREYYVVYMVNKTEYDECVINEKSQVTYLLNCSNPINDPPFIYTLLIMGFQSIPGNPDFASGKSYYFITTSNGGPSEMNNQYKGVCDSKNMKMMLNVCCADSNQGTNNQNQGSSNQNTGSNQGSSNQNPRSGNTATPKPNNNNNKASTTRHPTTTRSTPSTSSSTTSTVTTTQKLLYPKTDSDNHPSDNLIDENVIHANGPKNTGLISDNDSNSIAFSYSLLLVTVTVTLALVLCR</sequence>
<dbReference type="SUPFAM" id="SSF49503">
    <property type="entry name" value="Cupredoxins"/>
    <property type="match status" value="1"/>
</dbReference>
<evidence type="ECO:0000256" key="4">
    <source>
        <dbReference type="ARBA" id="ARBA00023157"/>
    </source>
</evidence>
<keyword evidence="8" id="KW-1133">Transmembrane helix</keyword>
<feature type="domain" description="Ephrin RBD" evidence="9">
    <location>
        <begin position="1"/>
        <end position="120"/>
    </location>
</feature>
<evidence type="ECO:0000256" key="3">
    <source>
        <dbReference type="ARBA" id="ARBA00023136"/>
    </source>
</evidence>
<keyword evidence="8" id="KW-0812">Transmembrane</keyword>
<dbReference type="PANTHER" id="PTHR11304:SF29">
    <property type="entry name" value="EPHRIN"/>
    <property type="match status" value="1"/>
</dbReference>
<protein>
    <recommendedName>
        <fullName evidence="9">Ephrin RBD domain-containing protein</fullName>
    </recommendedName>
</protein>
<dbReference type="Pfam" id="PF00812">
    <property type="entry name" value="Ephrin"/>
    <property type="match status" value="1"/>
</dbReference>
<gene>
    <name evidence="10" type="ORF">SNE40_004091</name>
</gene>
<dbReference type="AlphaFoldDB" id="A0AAN8KCK6"/>
<dbReference type="Proteomes" id="UP001347796">
    <property type="component" value="Unassembled WGS sequence"/>
</dbReference>
<organism evidence="10 11">
    <name type="scientific">Patella caerulea</name>
    <name type="common">Rayed Mediterranean limpet</name>
    <dbReference type="NCBI Taxonomy" id="87958"/>
    <lineage>
        <taxon>Eukaryota</taxon>
        <taxon>Metazoa</taxon>
        <taxon>Spiralia</taxon>
        <taxon>Lophotrochozoa</taxon>
        <taxon>Mollusca</taxon>
        <taxon>Gastropoda</taxon>
        <taxon>Patellogastropoda</taxon>
        <taxon>Patelloidea</taxon>
        <taxon>Patellidae</taxon>
        <taxon>Patella</taxon>
    </lineage>
</organism>
<keyword evidence="4" id="KW-1015">Disulfide bond</keyword>
<keyword evidence="3 8" id="KW-0472">Membrane</keyword>
<comment type="similarity">
    <text evidence="6">Belongs to the ephrin family.</text>
</comment>
<evidence type="ECO:0000313" key="11">
    <source>
        <dbReference type="Proteomes" id="UP001347796"/>
    </source>
</evidence>
<dbReference type="GO" id="GO:0046875">
    <property type="term" value="F:ephrin receptor binding"/>
    <property type="evidence" value="ECO:0007669"/>
    <property type="project" value="TreeGrafter"/>
</dbReference>
<dbReference type="GO" id="GO:0048013">
    <property type="term" value="P:ephrin receptor signaling pathway"/>
    <property type="evidence" value="ECO:0007669"/>
    <property type="project" value="TreeGrafter"/>
</dbReference>
<keyword evidence="2" id="KW-0732">Signal</keyword>
<dbReference type="GO" id="GO:0007411">
    <property type="term" value="P:axon guidance"/>
    <property type="evidence" value="ECO:0007669"/>
    <property type="project" value="TreeGrafter"/>
</dbReference>
<evidence type="ECO:0000256" key="7">
    <source>
        <dbReference type="SAM" id="MobiDB-lite"/>
    </source>
</evidence>
<evidence type="ECO:0000256" key="5">
    <source>
        <dbReference type="ARBA" id="ARBA00023180"/>
    </source>
</evidence>
<evidence type="ECO:0000256" key="8">
    <source>
        <dbReference type="SAM" id="Phobius"/>
    </source>
</evidence>
<evidence type="ECO:0000259" key="9">
    <source>
        <dbReference type="PROSITE" id="PS51551"/>
    </source>
</evidence>
<reference evidence="10 11" key="1">
    <citation type="submission" date="2024-01" db="EMBL/GenBank/DDBJ databases">
        <title>The genome of the rayed Mediterranean limpet Patella caerulea (Linnaeus, 1758).</title>
        <authorList>
            <person name="Anh-Thu Weber A."/>
            <person name="Halstead-Nussloch G."/>
        </authorList>
    </citation>
    <scope>NUCLEOTIDE SEQUENCE [LARGE SCALE GENOMIC DNA]</scope>
    <source>
        <strain evidence="10">AATW-2023a</strain>
        <tissue evidence="10">Whole specimen</tissue>
    </source>
</reference>
<evidence type="ECO:0000256" key="1">
    <source>
        <dbReference type="ARBA" id="ARBA00004370"/>
    </source>
</evidence>
<dbReference type="InterPro" id="IPR001799">
    <property type="entry name" value="Ephrin_RBD"/>
</dbReference>
<evidence type="ECO:0000256" key="6">
    <source>
        <dbReference type="PROSITE-ProRule" id="PRU00884"/>
    </source>
</evidence>
<comment type="subcellular location">
    <subcellularLocation>
        <location evidence="1">Membrane</location>
    </subcellularLocation>
</comment>